<evidence type="ECO:0000313" key="1">
    <source>
        <dbReference type="EMBL" id="KXX81532.1"/>
    </source>
</evidence>
<proteinExistence type="predicted"/>
<dbReference type="EMBL" id="LCTW02000033">
    <property type="protein sequence ID" value="KXX81532.1"/>
    <property type="molecule type" value="Genomic_DNA"/>
</dbReference>
<protein>
    <submittedName>
        <fullName evidence="1">Uncharacterized protein</fullName>
    </submittedName>
</protein>
<comment type="caution">
    <text evidence="1">The sequence shown here is derived from an EMBL/GenBank/DDBJ whole genome shotgun (WGS) entry which is preliminary data.</text>
</comment>
<organism evidence="1 2">
    <name type="scientific">Madurella mycetomatis</name>
    <dbReference type="NCBI Taxonomy" id="100816"/>
    <lineage>
        <taxon>Eukaryota</taxon>
        <taxon>Fungi</taxon>
        <taxon>Dikarya</taxon>
        <taxon>Ascomycota</taxon>
        <taxon>Pezizomycotina</taxon>
        <taxon>Sordariomycetes</taxon>
        <taxon>Sordariomycetidae</taxon>
        <taxon>Sordariales</taxon>
        <taxon>Sordariales incertae sedis</taxon>
        <taxon>Madurella</taxon>
    </lineage>
</organism>
<dbReference type="AlphaFoldDB" id="A0A175WDD3"/>
<reference evidence="1 2" key="1">
    <citation type="journal article" date="2016" name="Genome Announc.">
        <title>Genome Sequence of Madurella mycetomatis mm55, Isolated from a Human Mycetoma Case in Sudan.</title>
        <authorList>
            <person name="Smit S."/>
            <person name="Derks M.F."/>
            <person name="Bervoets S."/>
            <person name="Fahal A."/>
            <person name="van Leeuwen W."/>
            <person name="van Belkum A."/>
            <person name="van de Sande W.W."/>
        </authorList>
    </citation>
    <scope>NUCLEOTIDE SEQUENCE [LARGE SCALE GENOMIC DNA]</scope>
    <source>
        <strain evidence="2">mm55</strain>
    </source>
</reference>
<accession>A0A175WDD3</accession>
<dbReference type="Proteomes" id="UP000078237">
    <property type="component" value="Unassembled WGS sequence"/>
</dbReference>
<name>A0A175WDD3_9PEZI</name>
<sequence length="359" mass="39921">MYKTTLAQFIPVDLANDDSYASSSGEDDDGEYDYNPEITLGSVDKSKTINLSIRAEYTNWKPREAFRELVQNWRDGIIRSFSLTEKDFCVIREQKSSGRSIEIVYKVLRLGAEDRKECLGYIRFKSRDGEGTIDITNRCATLQPYHLDLGGTSKVGNECQAGPHGVGLKVALLVFLRGSPNHSVRCRPGGFNWMFNFTTSGRLVARLCRMSPHRIHKAKDLARRLSQKTLLPFAAQPNGDVQSNIGDTHCGQDESGNKVRRSPVKQEQFEAWTKAALFLHPAQDGTILSTRDGDLLTDPRLRGNLYLNGLLLSESIATTSASITTQPLKFGYNFASGSTNSEKNSVTSIEEESRSILAI</sequence>
<gene>
    <name evidence="1" type="ORF">MMYC01_202497</name>
</gene>
<evidence type="ECO:0000313" key="2">
    <source>
        <dbReference type="Proteomes" id="UP000078237"/>
    </source>
</evidence>
<dbReference type="VEuPathDB" id="FungiDB:MMYC01_202497"/>
<keyword evidence="2" id="KW-1185">Reference proteome</keyword>
<dbReference type="OrthoDB" id="5376140at2759"/>